<keyword evidence="2" id="KW-0808">Transferase</keyword>
<sequence length="267" mass="27043">MTEWVPVFSAAQVRAAEEPELERGVPLMLWAARAVAQVVADELVDPGVTARTGGRDLPGEAGAPIQGRLLVLAGKGNNGGDALFAAAALLQWLPQRAAAETPPADDLAIDVICTSDSAHEQGLETALAAGARLVDLDQVKADAAAYDFVIDGILGIGTTGDPALRGAAREVVAALLPAVAAGHPRVIAVDLPSGLHPDEGTTSDDVVLSASVTVTFGAVKPGLITARGPELSGAIVFVDFDLPFAEAPLTSGPVAYAVAGRPREAGA</sequence>
<comment type="caution">
    <text evidence="2">The sequence shown here is derived from an EMBL/GenBank/DDBJ whole genome shotgun (WGS) entry which is preliminary data.</text>
</comment>
<gene>
    <name evidence="2" type="ORF">BJ991_002706</name>
</gene>
<reference evidence="2 3" key="1">
    <citation type="submission" date="2020-07" db="EMBL/GenBank/DDBJ databases">
        <title>Sequencing the genomes of 1000 actinobacteria strains.</title>
        <authorList>
            <person name="Klenk H.-P."/>
        </authorList>
    </citation>
    <scope>NUCLEOTIDE SEQUENCE [LARGE SCALE GENOMIC DNA]</scope>
    <source>
        <strain evidence="2 3">DSM 24662</strain>
    </source>
</reference>
<accession>A0A7Y9KLV8</accession>
<dbReference type="EMBL" id="JACCBV010000001">
    <property type="protein sequence ID" value="NYE20678.1"/>
    <property type="molecule type" value="Genomic_DNA"/>
</dbReference>
<dbReference type="InterPro" id="IPR036652">
    <property type="entry name" value="YjeF_N_dom_sf"/>
</dbReference>
<feature type="domain" description="YjeF N-terminal" evidence="1">
    <location>
        <begin position="8"/>
        <end position="248"/>
    </location>
</feature>
<keyword evidence="2" id="KW-0418">Kinase</keyword>
<name>A0A7Y9KLV8_9MICO</name>
<dbReference type="AlphaFoldDB" id="A0A7Y9KLV8"/>
<keyword evidence="3" id="KW-1185">Reference proteome</keyword>
<evidence type="ECO:0000313" key="2">
    <source>
        <dbReference type="EMBL" id="NYE20678.1"/>
    </source>
</evidence>
<organism evidence="2 3">
    <name type="scientific">Microbacterium immunditiarum</name>
    <dbReference type="NCBI Taxonomy" id="337480"/>
    <lineage>
        <taxon>Bacteria</taxon>
        <taxon>Bacillati</taxon>
        <taxon>Actinomycetota</taxon>
        <taxon>Actinomycetes</taxon>
        <taxon>Micrococcales</taxon>
        <taxon>Microbacteriaceae</taxon>
        <taxon>Microbacterium</taxon>
    </lineage>
</organism>
<evidence type="ECO:0000259" key="1">
    <source>
        <dbReference type="PROSITE" id="PS51385"/>
    </source>
</evidence>
<dbReference type="Gene3D" id="3.40.50.10260">
    <property type="entry name" value="YjeF N-terminal domain"/>
    <property type="match status" value="1"/>
</dbReference>
<dbReference type="PROSITE" id="PS51385">
    <property type="entry name" value="YJEF_N"/>
    <property type="match status" value="1"/>
</dbReference>
<evidence type="ECO:0000313" key="3">
    <source>
        <dbReference type="Proteomes" id="UP000576969"/>
    </source>
</evidence>
<dbReference type="Pfam" id="PF03853">
    <property type="entry name" value="YjeF_N"/>
    <property type="match status" value="1"/>
</dbReference>
<protein>
    <submittedName>
        <fullName evidence="2">Hydroxyethylthiazole kinase-like uncharacterized protein yjeF</fullName>
    </submittedName>
</protein>
<proteinExistence type="predicted"/>
<dbReference type="GO" id="GO:0016301">
    <property type="term" value="F:kinase activity"/>
    <property type="evidence" value="ECO:0007669"/>
    <property type="project" value="UniProtKB-KW"/>
</dbReference>
<dbReference type="Proteomes" id="UP000576969">
    <property type="component" value="Unassembled WGS sequence"/>
</dbReference>
<dbReference type="InterPro" id="IPR004443">
    <property type="entry name" value="YjeF_N_dom"/>
</dbReference>
<dbReference type="RefSeq" id="WP_179490799.1">
    <property type="nucleotide sequence ID" value="NZ_JACCBV010000001.1"/>
</dbReference>
<dbReference type="SUPFAM" id="SSF64153">
    <property type="entry name" value="YjeF N-terminal domain-like"/>
    <property type="match status" value="1"/>
</dbReference>